<evidence type="ECO:0000313" key="4">
    <source>
        <dbReference type="Proteomes" id="UP000829196"/>
    </source>
</evidence>
<keyword evidence="4" id="KW-1185">Reference proteome</keyword>
<dbReference type="GO" id="GO:0009507">
    <property type="term" value="C:chloroplast"/>
    <property type="evidence" value="ECO:0007669"/>
    <property type="project" value="TreeGrafter"/>
</dbReference>
<organism evidence="3 4">
    <name type="scientific">Dendrobium nobile</name>
    <name type="common">Orchid</name>
    <dbReference type="NCBI Taxonomy" id="94219"/>
    <lineage>
        <taxon>Eukaryota</taxon>
        <taxon>Viridiplantae</taxon>
        <taxon>Streptophyta</taxon>
        <taxon>Embryophyta</taxon>
        <taxon>Tracheophyta</taxon>
        <taxon>Spermatophyta</taxon>
        <taxon>Magnoliopsida</taxon>
        <taxon>Liliopsida</taxon>
        <taxon>Asparagales</taxon>
        <taxon>Orchidaceae</taxon>
        <taxon>Epidendroideae</taxon>
        <taxon>Malaxideae</taxon>
        <taxon>Dendrobiinae</taxon>
        <taxon>Dendrobium</taxon>
    </lineage>
</organism>
<reference evidence="3" key="1">
    <citation type="journal article" date="2022" name="Front. Genet.">
        <title>Chromosome-Scale Assembly of the Dendrobium nobile Genome Provides Insights Into the Molecular Mechanism of the Biosynthesis of the Medicinal Active Ingredient of Dendrobium.</title>
        <authorList>
            <person name="Xu Q."/>
            <person name="Niu S.-C."/>
            <person name="Li K.-L."/>
            <person name="Zheng P.-J."/>
            <person name="Zhang X.-J."/>
            <person name="Jia Y."/>
            <person name="Liu Y."/>
            <person name="Niu Y.-X."/>
            <person name="Yu L.-H."/>
            <person name="Chen D.-F."/>
            <person name="Zhang G.-Q."/>
        </authorList>
    </citation>
    <scope>NUCLEOTIDE SEQUENCE</scope>
    <source>
        <tissue evidence="3">Leaf</tissue>
    </source>
</reference>
<protein>
    <recommendedName>
        <fullName evidence="5">DUF4283 domain-containing protein</fullName>
    </recommendedName>
</protein>
<name>A0A8T3BLG3_DENNO</name>
<dbReference type="AlphaFoldDB" id="A0A8T3BLG3"/>
<dbReference type="Proteomes" id="UP000829196">
    <property type="component" value="Unassembled WGS sequence"/>
</dbReference>
<feature type="region of interest" description="Disordered" evidence="1">
    <location>
        <begin position="445"/>
        <end position="465"/>
    </location>
</feature>
<dbReference type="EMBL" id="JAGYWB010000007">
    <property type="protein sequence ID" value="KAI0516041.1"/>
    <property type="molecule type" value="Genomic_DNA"/>
</dbReference>
<keyword evidence="2" id="KW-1133">Transmembrane helix</keyword>
<comment type="caution">
    <text evidence="3">The sequence shown here is derived from an EMBL/GenBank/DDBJ whole genome shotgun (WGS) entry which is preliminary data.</text>
</comment>
<sequence length="650" mass="72233">MFEYKGLIIESENANIIKFIHKAFKKGGQEAERRKRSGESGSEAKSTILSILWRSEVLRRPGMADGVPWTQADGIPLTLQQPSDLGADLWRSEAKWAIFTDLWQLNMLRQLGKADGVHWWGSSMSIFHLANGGFGRTSNLKEVLMNLWLMFSIDDLAEDCLPAELSRLGLKIDCDCCVSTGGILELLLIVFGENSSMKILGVDVATPSFAAIWMAFFVSSKEDISELWSEVADIIEVIDLMLFFEDQVLLVKDLKDLKFFGFSLINMMRVVMIISLVGFGNDEAGYWLIKVVVGVVALHWNITGAVLASMIGVVMIFSLYDFACEEADSWTIEEGVGDIALSLAIGSFLVVAVDCVDATTANSTLDWSLLDPMIVGASSFYQRKMGFTEAVQTGVGQLNSIPIAIGVMDFQFMGGSMGSIVDPRVIVDELCNLLRPRKSTLVLRRTDTSRSPERGGAGERRREGKPTVRDAFCFANRELEAKIFEKQELVRDEGKKRIHFKILKVMKKSISNKMSVKTPSQMHNLLSICVAKLRFIEPPSANPSKRCLLPIRPSSLVKMGGNRLVNPGFLEGSTKSRSFLDALSVIPIWISFHNSQLHLFSPRILHGLGLLFGRPLKVDFATAMGSQSSIVHVLVELDITKKYTDKVWLR</sequence>
<dbReference type="GO" id="GO:2001295">
    <property type="term" value="P:malonyl-CoA biosynthetic process"/>
    <property type="evidence" value="ECO:0007669"/>
    <property type="project" value="TreeGrafter"/>
</dbReference>
<keyword evidence="2" id="KW-0812">Transmembrane</keyword>
<feature type="transmembrane region" description="Helical" evidence="2">
    <location>
        <begin position="291"/>
        <end position="320"/>
    </location>
</feature>
<dbReference type="SUPFAM" id="SSF52096">
    <property type="entry name" value="ClpP/crotonase"/>
    <property type="match status" value="1"/>
</dbReference>
<accession>A0A8T3BLG3</accession>
<dbReference type="PANTHER" id="PTHR42995:SF5">
    <property type="entry name" value="ACETYL-COENZYME A CARBOXYLASE CARBOXYL TRANSFERASE SUBUNIT BETA, CHLOROPLASTIC"/>
    <property type="match status" value="1"/>
</dbReference>
<dbReference type="Gene3D" id="3.90.226.10">
    <property type="entry name" value="2-enoyl-CoA Hydratase, Chain A, domain 1"/>
    <property type="match status" value="1"/>
</dbReference>
<evidence type="ECO:0000313" key="3">
    <source>
        <dbReference type="EMBL" id="KAI0516041.1"/>
    </source>
</evidence>
<evidence type="ECO:0000256" key="1">
    <source>
        <dbReference type="SAM" id="MobiDB-lite"/>
    </source>
</evidence>
<dbReference type="GO" id="GO:0006633">
    <property type="term" value="P:fatty acid biosynthetic process"/>
    <property type="evidence" value="ECO:0007669"/>
    <property type="project" value="TreeGrafter"/>
</dbReference>
<evidence type="ECO:0008006" key="5">
    <source>
        <dbReference type="Google" id="ProtNLM"/>
    </source>
</evidence>
<dbReference type="InterPro" id="IPR029045">
    <property type="entry name" value="ClpP/crotonase-like_dom_sf"/>
</dbReference>
<evidence type="ECO:0000256" key="2">
    <source>
        <dbReference type="SAM" id="Phobius"/>
    </source>
</evidence>
<dbReference type="PANTHER" id="PTHR42995">
    <property type="entry name" value="ACETYL-COENZYME A CARBOXYLASE CARBOXYL TRANSFERASE SUBUNIT BETA, CHLOROPLASTIC"/>
    <property type="match status" value="1"/>
</dbReference>
<gene>
    <name evidence="3" type="ORF">KFK09_008713</name>
</gene>
<proteinExistence type="predicted"/>
<dbReference type="GO" id="GO:0003989">
    <property type="term" value="F:acetyl-CoA carboxylase activity"/>
    <property type="evidence" value="ECO:0007669"/>
    <property type="project" value="TreeGrafter"/>
</dbReference>
<keyword evidence="2" id="KW-0472">Membrane</keyword>
<feature type="transmembrane region" description="Helical" evidence="2">
    <location>
        <begin position="259"/>
        <end position="279"/>
    </location>
</feature>